<accession>A0A4Q4N8J8</accession>
<organism evidence="1 2">
    <name type="scientific">Alternaria alternata</name>
    <name type="common">Alternaria rot fungus</name>
    <name type="synonym">Torula alternata</name>
    <dbReference type="NCBI Taxonomy" id="5599"/>
    <lineage>
        <taxon>Eukaryota</taxon>
        <taxon>Fungi</taxon>
        <taxon>Dikarya</taxon>
        <taxon>Ascomycota</taxon>
        <taxon>Pezizomycotina</taxon>
        <taxon>Dothideomycetes</taxon>
        <taxon>Pleosporomycetidae</taxon>
        <taxon>Pleosporales</taxon>
        <taxon>Pleosporineae</taxon>
        <taxon>Pleosporaceae</taxon>
        <taxon>Alternaria</taxon>
        <taxon>Alternaria sect. Alternaria</taxon>
        <taxon>Alternaria alternata complex</taxon>
    </lineage>
</organism>
<comment type="caution">
    <text evidence="1">The sequence shown here is derived from an EMBL/GenBank/DDBJ whole genome shotgun (WGS) entry which is preliminary data.</text>
</comment>
<dbReference type="EMBL" id="PDXD01000027">
    <property type="protein sequence ID" value="RYN72208.1"/>
    <property type="molecule type" value="Genomic_DNA"/>
</dbReference>
<evidence type="ECO:0000313" key="1">
    <source>
        <dbReference type="EMBL" id="RYN72208.1"/>
    </source>
</evidence>
<proteinExistence type="predicted"/>
<sequence length="58" mass="6386">MGVGLANQSERIFGDIVDIASEPNEHALCVGVHFTHSFDLMSLFLVIFLVDTQGIRPK</sequence>
<dbReference type="Proteomes" id="UP000291422">
    <property type="component" value="Unassembled WGS sequence"/>
</dbReference>
<protein>
    <submittedName>
        <fullName evidence="1">Uncharacterized protein</fullName>
    </submittedName>
</protein>
<reference evidence="2" key="1">
    <citation type="journal article" date="2019" name="bioRxiv">
        <title>Genomics, evolutionary history and diagnostics of the Alternaria alternata species group including apple and Asian pear pathotypes.</title>
        <authorList>
            <person name="Armitage A.D."/>
            <person name="Cockerton H.M."/>
            <person name="Sreenivasaprasad S."/>
            <person name="Woodhall J.W."/>
            <person name="Lane C.R."/>
            <person name="Harrison R.J."/>
            <person name="Clarkson J.P."/>
        </authorList>
    </citation>
    <scope>NUCLEOTIDE SEQUENCE [LARGE SCALE GENOMIC DNA]</scope>
    <source>
        <strain evidence="2">FERA 1177</strain>
    </source>
</reference>
<gene>
    <name evidence="1" type="ORF">AA0117_g8804</name>
</gene>
<name>A0A4Q4N8J8_ALTAL</name>
<evidence type="ECO:0000313" key="2">
    <source>
        <dbReference type="Proteomes" id="UP000291422"/>
    </source>
</evidence>
<dbReference type="AlphaFoldDB" id="A0A4Q4N8J8"/>